<feature type="region of interest" description="Disordered" evidence="1">
    <location>
        <begin position="1"/>
        <end position="21"/>
    </location>
</feature>
<name>A0A0C3PG52_PISTI</name>
<dbReference type="EMBL" id="KN831947">
    <property type="protein sequence ID" value="KIO12920.1"/>
    <property type="molecule type" value="Genomic_DNA"/>
</dbReference>
<reference evidence="2 3" key="1">
    <citation type="submission" date="2014-04" db="EMBL/GenBank/DDBJ databases">
        <authorList>
            <consortium name="DOE Joint Genome Institute"/>
            <person name="Kuo A."/>
            <person name="Kohler A."/>
            <person name="Costa M.D."/>
            <person name="Nagy L.G."/>
            <person name="Floudas D."/>
            <person name="Copeland A."/>
            <person name="Barry K.W."/>
            <person name="Cichocki N."/>
            <person name="Veneault-Fourrey C."/>
            <person name="LaButti K."/>
            <person name="Lindquist E.A."/>
            <person name="Lipzen A."/>
            <person name="Lundell T."/>
            <person name="Morin E."/>
            <person name="Murat C."/>
            <person name="Sun H."/>
            <person name="Tunlid A."/>
            <person name="Henrissat B."/>
            <person name="Grigoriev I.V."/>
            <person name="Hibbett D.S."/>
            <person name="Martin F."/>
            <person name="Nordberg H.P."/>
            <person name="Cantor M.N."/>
            <person name="Hua S.X."/>
        </authorList>
    </citation>
    <scope>NUCLEOTIDE SEQUENCE [LARGE SCALE GENOMIC DNA]</scope>
    <source>
        <strain evidence="2 3">Marx 270</strain>
    </source>
</reference>
<proteinExistence type="predicted"/>
<evidence type="ECO:0000313" key="3">
    <source>
        <dbReference type="Proteomes" id="UP000054217"/>
    </source>
</evidence>
<dbReference type="Proteomes" id="UP000054217">
    <property type="component" value="Unassembled WGS sequence"/>
</dbReference>
<accession>A0A0C3PG52</accession>
<dbReference type="HOGENOM" id="CLU_2905115_0_0_1"/>
<evidence type="ECO:0000256" key="1">
    <source>
        <dbReference type="SAM" id="MobiDB-lite"/>
    </source>
</evidence>
<reference evidence="3" key="2">
    <citation type="submission" date="2015-01" db="EMBL/GenBank/DDBJ databases">
        <title>Evolutionary Origins and Diversification of the Mycorrhizal Mutualists.</title>
        <authorList>
            <consortium name="DOE Joint Genome Institute"/>
            <consortium name="Mycorrhizal Genomics Consortium"/>
            <person name="Kohler A."/>
            <person name="Kuo A."/>
            <person name="Nagy L.G."/>
            <person name="Floudas D."/>
            <person name="Copeland A."/>
            <person name="Barry K.W."/>
            <person name="Cichocki N."/>
            <person name="Veneault-Fourrey C."/>
            <person name="LaButti K."/>
            <person name="Lindquist E.A."/>
            <person name="Lipzen A."/>
            <person name="Lundell T."/>
            <person name="Morin E."/>
            <person name="Murat C."/>
            <person name="Riley R."/>
            <person name="Ohm R."/>
            <person name="Sun H."/>
            <person name="Tunlid A."/>
            <person name="Henrissat B."/>
            <person name="Grigoriev I.V."/>
            <person name="Hibbett D.S."/>
            <person name="Martin F."/>
        </authorList>
    </citation>
    <scope>NUCLEOTIDE SEQUENCE [LARGE SCALE GENOMIC DNA]</scope>
    <source>
        <strain evidence="3">Marx 270</strain>
    </source>
</reference>
<dbReference type="AlphaFoldDB" id="A0A0C3PG52"/>
<protein>
    <submittedName>
        <fullName evidence="2">Uncharacterized protein</fullName>
    </submittedName>
</protein>
<keyword evidence="3" id="KW-1185">Reference proteome</keyword>
<dbReference type="InParanoid" id="A0A0C3PG52"/>
<evidence type="ECO:0000313" key="2">
    <source>
        <dbReference type="EMBL" id="KIO12920.1"/>
    </source>
</evidence>
<gene>
    <name evidence="2" type="ORF">M404DRAFT_993896</name>
</gene>
<organism evidence="2 3">
    <name type="scientific">Pisolithus tinctorius Marx 270</name>
    <dbReference type="NCBI Taxonomy" id="870435"/>
    <lineage>
        <taxon>Eukaryota</taxon>
        <taxon>Fungi</taxon>
        <taxon>Dikarya</taxon>
        <taxon>Basidiomycota</taxon>
        <taxon>Agaricomycotina</taxon>
        <taxon>Agaricomycetes</taxon>
        <taxon>Agaricomycetidae</taxon>
        <taxon>Boletales</taxon>
        <taxon>Sclerodermatineae</taxon>
        <taxon>Pisolithaceae</taxon>
        <taxon>Pisolithus</taxon>
    </lineage>
</organism>
<sequence>MPMPIRTRPVTSAGKKDTSQENAVTMQNLLGDSSSCISVFPLFKENCTCEEADENPHRLSTQ</sequence>